<name>A0A975BIZ7_9BACT</name>
<protein>
    <submittedName>
        <fullName evidence="1">Uncharacterized protein</fullName>
    </submittedName>
</protein>
<accession>A0A975BIZ7</accession>
<organism evidence="1 2">
    <name type="scientific">Desulfonema magnum</name>
    <dbReference type="NCBI Taxonomy" id="45655"/>
    <lineage>
        <taxon>Bacteria</taxon>
        <taxon>Pseudomonadati</taxon>
        <taxon>Thermodesulfobacteriota</taxon>
        <taxon>Desulfobacteria</taxon>
        <taxon>Desulfobacterales</taxon>
        <taxon>Desulfococcaceae</taxon>
        <taxon>Desulfonema</taxon>
    </lineage>
</organism>
<sequence>MVITSFLSFIYRKKEQGKGIRKGKKLPFLILFPCTFFDRHGLKNCRK</sequence>
<evidence type="ECO:0000313" key="1">
    <source>
        <dbReference type="EMBL" id="QTA86211.1"/>
    </source>
</evidence>
<gene>
    <name evidence="1" type="ORF">dnm_022320</name>
</gene>
<reference evidence="1" key="1">
    <citation type="journal article" date="2021" name="Microb. Physiol.">
        <title>Proteogenomic Insights into the Physiology of Marine, Sulfate-Reducing, Filamentous Desulfonema limicola and Desulfonema magnum.</title>
        <authorList>
            <person name="Schnaars V."/>
            <person name="Wohlbrand L."/>
            <person name="Scheve S."/>
            <person name="Hinrichs C."/>
            <person name="Reinhardt R."/>
            <person name="Rabus R."/>
        </authorList>
    </citation>
    <scope>NUCLEOTIDE SEQUENCE</scope>
    <source>
        <strain evidence="1">4be13</strain>
    </source>
</reference>
<keyword evidence="2" id="KW-1185">Reference proteome</keyword>
<dbReference type="Proteomes" id="UP000663722">
    <property type="component" value="Chromosome"/>
</dbReference>
<dbReference type="AlphaFoldDB" id="A0A975BIZ7"/>
<proteinExistence type="predicted"/>
<evidence type="ECO:0000313" key="2">
    <source>
        <dbReference type="Proteomes" id="UP000663722"/>
    </source>
</evidence>
<dbReference type="EMBL" id="CP061800">
    <property type="protein sequence ID" value="QTA86211.1"/>
    <property type="molecule type" value="Genomic_DNA"/>
</dbReference>
<dbReference type="KEGG" id="dmm:dnm_022320"/>